<evidence type="ECO:0000256" key="1">
    <source>
        <dbReference type="ARBA" id="ARBA00008828"/>
    </source>
</evidence>
<dbReference type="AlphaFoldDB" id="A0A1B7NJT9"/>
<feature type="region of interest" description="Disordered" evidence="2">
    <location>
        <begin position="189"/>
        <end position="230"/>
    </location>
</feature>
<protein>
    <recommendedName>
        <fullName evidence="3">Interferon-related developmental regulator N-terminal domain-containing protein</fullName>
    </recommendedName>
</protein>
<evidence type="ECO:0000313" key="5">
    <source>
        <dbReference type="Proteomes" id="UP000091918"/>
    </source>
</evidence>
<evidence type="ECO:0000259" key="3">
    <source>
        <dbReference type="Pfam" id="PF05004"/>
    </source>
</evidence>
<dbReference type="PANTHER" id="PTHR12354">
    <property type="entry name" value="INTERFERON-RELATED DEVELOPMENTAL REGULATOR"/>
    <property type="match status" value="1"/>
</dbReference>
<feature type="compositionally biased region" description="Low complexity" evidence="2">
    <location>
        <begin position="211"/>
        <end position="220"/>
    </location>
</feature>
<dbReference type="Gene3D" id="1.25.10.10">
    <property type="entry name" value="Leucine-rich Repeat Variant"/>
    <property type="match status" value="1"/>
</dbReference>
<dbReference type="OrthoDB" id="18978at2759"/>
<dbReference type="Pfam" id="PF05004">
    <property type="entry name" value="IFRD"/>
    <property type="match status" value="1"/>
</dbReference>
<evidence type="ECO:0000313" key="4">
    <source>
        <dbReference type="EMBL" id="OAX76992.1"/>
    </source>
</evidence>
<dbReference type="InterPro" id="IPR016024">
    <property type="entry name" value="ARM-type_fold"/>
</dbReference>
<dbReference type="InterPro" id="IPR011989">
    <property type="entry name" value="ARM-like"/>
</dbReference>
<name>A0A1B7NJT9_9EURO</name>
<dbReference type="STRING" id="1658172.A0A1B7NJT9"/>
<dbReference type="EMBL" id="LGUA01003738">
    <property type="protein sequence ID" value="OAX76992.1"/>
    <property type="molecule type" value="Genomic_DNA"/>
</dbReference>
<sequence>MADGPRGSDQRLQRPQTQQHPQSRGRPDRLQTVLALKAVSLTALTFLDETIYDQMAAVLRRTITDSPSLPIKAAAIHCLGACTFFGGAGEDDIIDQMNFLLEIVSSDGHYANAGDDADVVTAALEEWGFLATEVEDLEHESEDAIEAFAEQLESSESSVQIAAGENIALLYEKSYTPLEDGETIDEGVEDDENEFSDEEGSSFLSDDEDNSNNNNNNNSSGGTGSGPRLIKRYNAYHNTPRILNQVDALAHISGRHINKKSKRSLHANFSSILNTIANPRRGWVHEAGSVVEVVTAGGAAAAAEVGACDTLFRGESGGVGVFAGYGEADG</sequence>
<feature type="compositionally biased region" description="Acidic residues" evidence="2">
    <location>
        <begin position="189"/>
        <end position="210"/>
    </location>
</feature>
<feature type="region of interest" description="Disordered" evidence="2">
    <location>
        <begin position="1"/>
        <end position="27"/>
    </location>
</feature>
<dbReference type="PANTHER" id="PTHR12354:SF1">
    <property type="entry name" value="INTERFERON-RELATED DEVELOPMENTAL REGULATOR 1"/>
    <property type="match status" value="1"/>
</dbReference>
<dbReference type="SUPFAM" id="SSF48371">
    <property type="entry name" value="ARM repeat"/>
    <property type="match status" value="1"/>
</dbReference>
<dbReference type="Proteomes" id="UP000091918">
    <property type="component" value="Unassembled WGS sequence"/>
</dbReference>
<accession>A0A1B7NJT9</accession>
<proteinExistence type="inferred from homology"/>
<keyword evidence="5" id="KW-1185">Reference proteome</keyword>
<gene>
    <name evidence="4" type="ORF">ACJ72_08714</name>
</gene>
<evidence type="ECO:0000256" key="2">
    <source>
        <dbReference type="SAM" id="MobiDB-lite"/>
    </source>
</evidence>
<dbReference type="InterPro" id="IPR039777">
    <property type="entry name" value="IFRD"/>
</dbReference>
<organism evidence="4 5">
    <name type="scientific">Emergomyces africanus</name>
    <dbReference type="NCBI Taxonomy" id="1955775"/>
    <lineage>
        <taxon>Eukaryota</taxon>
        <taxon>Fungi</taxon>
        <taxon>Dikarya</taxon>
        <taxon>Ascomycota</taxon>
        <taxon>Pezizomycotina</taxon>
        <taxon>Eurotiomycetes</taxon>
        <taxon>Eurotiomycetidae</taxon>
        <taxon>Onygenales</taxon>
        <taxon>Ajellomycetaceae</taxon>
        <taxon>Emergomyces</taxon>
    </lineage>
</organism>
<dbReference type="InterPro" id="IPR007701">
    <property type="entry name" value="Interferon-rel_develop_reg_N"/>
</dbReference>
<reference evidence="4 5" key="1">
    <citation type="submission" date="2015-07" db="EMBL/GenBank/DDBJ databases">
        <title>Emmonsia species relationships and genome sequence.</title>
        <authorList>
            <person name="Cuomo C.A."/>
            <person name="Schwartz I.S."/>
            <person name="Kenyon C."/>
            <person name="de Hoog G.S."/>
            <person name="Govender N.P."/>
            <person name="Botha A."/>
            <person name="Moreno L."/>
            <person name="de Vries M."/>
            <person name="Munoz J.F."/>
            <person name="Stielow J.B."/>
        </authorList>
    </citation>
    <scope>NUCLEOTIDE SEQUENCE [LARGE SCALE GENOMIC DNA]</scope>
    <source>
        <strain evidence="4 5">CBS 136260</strain>
    </source>
</reference>
<feature type="compositionally biased region" description="Polar residues" evidence="2">
    <location>
        <begin position="13"/>
        <end position="22"/>
    </location>
</feature>
<feature type="domain" description="Interferon-related developmental regulator N-terminal" evidence="3">
    <location>
        <begin position="31"/>
        <end position="276"/>
    </location>
</feature>
<comment type="similarity">
    <text evidence="1">Belongs to the IFRD family.</text>
</comment>
<comment type="caution">
    <text evidence="4">The sequence shown here is derived from an EMBL/GenBank/DDBJ whole genome shotgun (WGS) entry which is preliminary data.</text>
</comment>
<feature type="compositionally biased region" description="Basic and acidic residues" evidence="2">
    <location>
        <begin position="1"/>
        <end position="12"/>
    </location>
</feature>